<gene>
    <name evidence="2" type="ORF">GH741_03740</name>
</gene>
<comment type="caution">
    <text evidence="2">The sequence shown here is derived from an EMBL/GenBank/DDBJ whole genome shotgun (WGS) entry which is preliminary data.</text>
</comment>
<feature type="transmembrane region" description="Helical" evidence="1">
    <location>
        <begin position="6"/>
        <end position="28"/>
    </location>
</feature>
<keyword evidence="1" id="KW-0472">Membrane</keyword>
<evidence type="ECO:0000256" key="1">
    <source>
        <dbReference type="SAM" id="Phobius"/>
    </source>
</evidence>
<evidence type="ECO:0000313" key="3">
    <source>
        <dbReference type="Proteomes" id="UP000799092"/>
    </source>
</evidence>
<sequence length="98" mass="11288">MDLIRVLLFWGIIVFAWIISNRVGVGLLKKSKNFWLSLVISIAVSLVVIIPSGYYWYLTEPDSIGKGLSVFVYQTSFVLICLLNIVLLWKFFKKSQTR</sequence>
<protein>
    <submittedName>
        <fullName evidence="2">Uncharacterized protein</fullName>
    </submittedName>
</protein>
<dbReference type="Proteomes" id="UP000799092">
    <property type="component" value="Unassembled WGS sequence"/>
</dbReference>
<evidence type="ECO:0000313" key="2">
    <source>
        <dbReference type="EMBL" id="MRH41783.1"/>
    </source>
</evidence>
<organism evidence="2 3">
    <name type="scientific">Aquibacillus halophilus</name>
    <dbReference type="NCBI Taxonomy" id="930132"/>
    <lineage>
        <taxon>Bacteria</taxon>
        <taxon>Bacillati</taxon>
        <taxon>Bacillota</taxon>
        <taxon>Bacilli</taxon>
        <taxon>Bacillales</taxon>
        <taxon>Bacillaceae</taxon>
        <taxon>Aquibacillus</taxon>
    </lineage>
</organism>
<keyword evidence="1" id="KW-1133">Transmembrane helix</keyword>
<dbReference type="AlphaFoldDB" id="A0A6A8D7Q8"/>
<proteinExistence type="predicted"/>
<keyword evidence="1" id="KW-0812">Transmembrane</keyword>
<feature type="transmembrane region" description="Helical" evidence="1">
    <location>
        <begin position="35"/>
        <end position="58"/>
    </location>
</feature>
<name>A0A6A8D7Q8_9BACI</name>
<reference evidence="2" key="1">
    <citation type="submission" date="2019-11" db="EMBL/GenBank/DDBJ databases">
        <authorList>
            <person name="Li J."/>
        </authorList>
    </citation>
    <scope>NUCLEOTIDE SEQUENCE</scope>
    <source>
        <strain evidence="2">B6B</strain>
    </source>
</reference>
<accession>A0A6A8D7Q8</accession>
<feature type="transmembrane region" description="Helical" evidence="1">
    <location>
        <begin position="70"/>
        <end position="92"/>
    </location>
</feature>
<keyword evidence="3" id="KW-1185">Reference proteome</keyword>
<dbReference type="RefSeq" id="WP_153735405.1">
    <property type="nucleotide sequence ID" value="NZ_WJNG01000002.1"/>
</dbReference>
<dbReference type="EMBL" id="WJNG01000002">
    <property type="protein sequence ID" value="MRH41783.1"/>
    <property type="molecule type" value="Genomic_DNA"/>
</dbReference>